<dbReference type="STRING" id="402881.Plav_2299"/>
<gene>
    <name evidence="1" type="ordered locus">Plav_2299</name>
</gene>
<dbReference type="Pfam" id="PF12900">
    <property type="entry name" value="Pyridox_ox_2"/>
    <property type="match status" value="1"/>
</dbReference>
<organism evidence="1 2">
    <name type="scientific">Parvibaculum lavamentivorans (strain DS-1 / DSM 13023 / NCIMB 13966)</name>
    <dbReference type="NCBI Taxonomy" id="402881"/>
    <lineage>
        <taxon>Bacteria</taxon>
        <taxon>Pseudomonadati</taxon>
        <taxon>Pseudomonadota</taxon>
        <taxon>Alphaproteobacteria</taxon>
        <taxon>Hyphomicrobiales</taxon>
        <taxon>Parvibaculaceae</taxon>
        <taxon>Parvibaculum</taxon>
    </lineage>
</organism>
<dbReference type="InterPro" id="IPR012349">
    <property type="entry name" value="Split_barrel_FMN-bd"/>
</dbReference>
<dbReference type="Proteomes" id="UP000006377">
    <property type="component" value="Chromosome"/>
</dbReference>
<evidence type="ECO:0000313" key="2">
    <source>
        <dbReference type="Proteomes" id="UP000006377"/>
    </source>
</evidence>
<dbReference type="PANTHER" id="PTHR34071">
    <property type="entry name" value="5-NITROIMIDAZOLE ANTIBIOTICS RESISTANCE PROTEIN, NIMA-FAMILY-RELATED PROTEIN-RELATED"/>
    <property type="match status" value="1"/>
</dbReference>
<dbReference type="PANTHER" id="PTHR34071:SF2">
    <property type="entry name" value="FLAVIN-NUCLEOTIDE-BINDING PROTEIN"/>
    <property type="match status" value="1"/>
</dbReference>
<dbReference type="AlphaFoldDB" id="A7HVI0"/>
<dbReference type="eggNOG" id="COG3467">
    <property type="taxonomic scope" value="Bacteria"/>
</dbReference>
<evidence type="ECO:0008006" key="3">
    <source>
        <dbReference type="Google" id="ProtNLM"/>
    </source>
</evidence>
<dbReference type="HOGENOM" id="CLU_067890_0_1_5"/>
<dbReference type="SUPFAM" id="SSF50475">
    <property type="entry name" value="FMN-binding split barrel"/>
    <property type="match status" value="1"/>
</dbReference>
<dbReference type="KEGG" id="pla:Plav_2299"/>
<proteinExistence type="predicted"/>
<dbReference type="EMBL" id="CP000774">
    <property type="protein sequence ID" value="ABS63913.1"/>
    <property type="molecule type" value="Genomic_DNA"/>
</dbReference>
<dbReference type="Gene3D" id="2.30.110.10">
    <property type="entry name" value="Electron Transport, Fmn-binding Protein, Chain A"/>
    <property type="match status" value="1"/>
</dbReference>
<accession>A7HVI0</accession>
<sequence length="210" mass="23098">MSDYETSPAYRVRQVAKRALYDRETVHAILDAGYVAHVAFMDEAGPVSLPLFYVRDGESVLFHGARKGRFMRVLGGGAPLCLTVTHMDGLVLARSAFHHSMNYRSVMVHGVAEAVTDAEKPRALDLFIRRARAGRPQETRPTNTQELKATAVLRLPLVEVAAKVRTGGPLDDPEDMDLPVWAGVVPMQVMFGEPVRDVPDAAMKSEKETA</sequence>
<name>A7HVI0_PARL1</name>
<keyword evidence="2" id="KW-1185">Reference proteome</keyword>
<evidence type="ECO:0000313" key="1">
    <source>
        <dbReference type="EMBL" id="ABS63913.1"/>
    </source>
</evidence>
<dbReference type="InterPro" id="IPR024747">
    <property type="entry name" value="Pyridox_Oxase-rel"/>
</dbReference>
<dbReference type="OrthoDB" id="116031at2"/>
<reference evidence="1 2" key="1">
    <citation type="journal article" date="2011" name="Stand. Genomic Sci.">
        <title>Complete genome sequence of Parvibaculum lavamentivorans type strain (DS-1(T)).</title>
        <authorList>
            <person name="Schleheck D."/>
            <person name="Weiss M."/>
            <person name="Pitluck S."/>
            <person name="Bruce D."/>
            <person name="Land M.L."/>
            <person name="Han S."/>
            <person name="Saunders E."/>
            <person name="Tapia R."/>
            <person name="Detter C."/>
            <person name="Brettin T."/>
            <person name="Han J."/>
            <person name="Woyke T."/>
            <person name="Goodwin L."/>
            <person name="Pennacchio L."/>
            <person name="Nolan M."/>
            <person name="Cook A.M."/>
            <person name="Kjelleberg S."/>
            <person name="Thomas T."/>
        </authorList>
    </citation>
    <scope>NUCLEOTIDE SEQUENCE [LARGE SCALE GENOMIC DNA]</scope>
    <source>
        <strain evidence="2">DS-1 / DSM 13023 / NCIMB 13966</strain>
    </source>
</reference>
<protein>
    <recommendedName>
        <fullName evidence="3">Pyridoxamine 5'-phosphate oxidase-related FMN-binding</fullName>
    </recommendedName>
</protein>
<dbReference type="RefSeq" id="WP_012111219.1">
    <property type="nucleotide sequence ID" value="NC_009719.1"/>
</dbReference>